<keyword evidence="3 4" id="KW-0413">Isomerase</keyword>
<dbReference type="FunFam" id="3.20.20.10:FF:000002">
    <property type="entry name" value="Alanine racemase"/>
    <property type="match status" value="1"/>
</dbReference>
<comment type="catalytic activity">
    <reaction evidence="4">
        <text>L-alanine = D-alanine</text>
        <dbReference type="Rhea" id="RHEA:20249"/>
        <dbReference type="ChEBI" id="CHEBI:57416"/>
        <dbReference type="ChEBI" id="CHEBI:57972"/>
        <dbReference type="EC" id="5.1.1.1"/>
    </reaction>
</comment>
<dbReference type="GO" id="GO:0030170">
    <property type="term" value="F:pyridoxal phosphate binding"/>
    <property type="evidence" value="ECO:0007669"/>
    <property type="project" value="UniProtKB-UniRule"/>
</dbReference>
<evidence type="ECO:0000256" key="2">
    <source>
        <dbReference type="ARBA" id="ARBA00022898"/>
    </source>
</evidence>
<dbReference type="UniPathway" id="UPA00042">
    <property type="reaction ID" value="UER00497"/>
</dbReference>
<dbReference type="InterPro" id="IPR011079">
    <property type="entry name" value="Ala_racemase_C"/>
</dbReference>
<dbReference type="GO" id="GO:0030632">
    <property type="term" value="P:D-alanine biosynthetic process"/>
    <property type="evidence" value="ECO:0007669"/>
    <property type="project" value="UniProtKB-UniRule"/>
</dbReference>
<dbReference type="CDD" id="cd00430">
    <property type="entry name" value="PLPDE_III_AR"/>
    <property type="match status" value="1"/>
</dbReference>
<dbReference type="Gene3D" id="2.40.37.10">
    <property type="entry name" value="Lyase, Ornithine Decarboxylase, Chain A, domain 1"/>
    <property type="match status" value="1"/>
</dbReference>
<dbReference type="PANTHER" id="PTHR30511:SF0">
    <property type="entry name" value="ALANINE RACEMASE, CATABOLIC-RELATED"/>
    <property type="match status" value="1"/>
</dbReference>
<feature type="active site" description="Proton acceptor; specific for L-alanine" evidence="4">
    <location>
        <position position="272"/>
    </location>
</feature>
<comment type="cofactor">
    <cofactor evidence="1 4 5">
        <name>pyridoxal 5'-phosphate</name>
        <dbReference type="ChEBI" id="CHEBI:597326"/>
    </cofactor>
</comment>
<comment type="similarity">
    <text evidence="4">Belongs to the alanine racemase family.</text>
</comment>
<feature type="binding site" evidence="4 6">
    <location>
        <position position="320"/>
    </location>
    <ligand>
        <name>substrate</name>
    </ligand>
</feature>
<evidence type="ECO:0000313" key="9">
    <source>
        <dbReference type="Proteomes" id="UP000262969"/>
    </source>
</evidence>
<evidence type="ECO:0000256" key="3">
    <source>
        <dbReference type="ARBA" id="ARBA00023235"/>
    </source>
</evidence>
<dbReference type="Pfam" id="PF00842">
    <property type="entry name" value="Ala_racemase_C"/>
    <property type="match status" value="1"/>
</dbReference>
<evidence type="ECO:0000313" key="8">
    <source>
        <dbReference type="EMBL" id="HCL01669.1"/>
    </source>
</evidence>
<dbReference type="PRINTS" id="PR00992">
    <property type="entry name" value="ALARACEMASE"/>
</dbReference>
<dbReference type="PANTHER" id="PTHR30511">
    <property type="entry name" value="ALANINE RACEMASE"/>
    <property type="match status" value="1"/>
</dbReference>
<dbReference type="SUPFAM" id="SSF51419">
    <property type="entry name" value="PLP-binding barrel"/>
    <property type="match status" value="1"/>
</dbReference>
<feature type="binding site" evidence="4 6">
    <location>
        <position position="141"/>
    </location>
    <ligand>
        <name>substrate</name>
    </ligand>
</feature>
<dbReference type="GO" id="GO:0009252">
    <property type="term" value="P:peptidoglycan biosynthetic process"/>
    <property type="evidence" value="ECO:0007669"/>
    <property type="project" value="TreeGrafter"/>
</dbReference>
<dbReference type="SUPFAM" id="SSF50621">
    <property type="entry name" value="Alanine racemase C-terminal domain-like"/>
    <property type="match status" value="1"/>
</dbReference>
<evidence type="ECO:0000256" key="4">
    <source>
        <dbReference type="HAMAP-Rule" id="MF_01201"/>
    </source>
</evidence>
<sequence length="389" mass="43162">MMEETYNPRYLRVSADINLDAIIHNVAEVRKNIKKETGIFAVIKADGYGHGAVPIARAIDNDVEAYAVAIVEEGIELREAGITKPILILGYTAPELLTEVIQYDLTQTVFQLLMAKKMDEIARTLGKVAKIHIKLDTGMSRIGYQPTAESIDEIVKMKKLSNLKLDGIFTHMACADMTDKTSAKKQFELFTAFVNQLEAQGVKLPIQHISNSAGTIDLPEMNLSMVRFGISLYGLYPSEEVDKNHLRLEPAMELKTHISFVKELEPGHGIGYGSTFVTKRTMTIATVPVGYGDGFPRQLSNVGRVLVHGEFAPIVGRICMDQFMIDVTDIPEVKQGDIVTLVGRDGDNFIPVEEPADLAGSFNYEFVCNVGKRIPRVYYQNGKPVSIRH</sequence>
<dbReference type="InterPro" id="IPR009006">
    <property type="entry name" value="Ala_racemase/Decarboxylase_C"/>
</dbReference>
<gene>
    <name evidence="8" type="primary">alr</name>
    <name evidence="8" type="ORF">DHW61_04515</name>
</gene>
<comment type="function">
    <text evidence="4">Catalyzes the interconversion of L-alanine and D-alanine. May also act on other amino acids.</text>
</comment>
<dbReference type="SMART" id="SM01005">
    <property type="entry name" value="Ala_racemase_C"/>
    <property type="match status" value="1"/>
</dbReference>
<evidence type="ECO:0000256" key="6">
    <source>
        <dbReference type="PIRSR" id="PIRSR600821-52"/>
    </source>
</evidence>
<accession>A0A3D2X3E4</accession>
<evidence type="ECO:0000256" key="5">
    <source>
        <dbReference type="PIRSR" id="PIRSR600821-50"/>
    </source>
</evidence>
<dbReference type="Gene3D" id="3.20.20.10">
    <property type="entry name" value="Alanine racemase"/>
    <property type="match status" value="1"/>
</dbReference>
<dbReference type="InterPro" id="IPR029066">
    <property type="entry name" value="PLP-binding_barrel"/>
</dbReference>
<reference evidence="8 9" key="1">
    <citation type="journal article" date="2018" name="Nat. Biotechnol.">
        <title>A standardized bacterial taxonomy based on genome phylogeny substantially revises the tree of life.</title>
        <authorList>
            <person name="Parks D.H."/>
            <person name="Chuvochina M."/>
            <person name="Waite D.W."/>
            <person name="Rinke C."/>
            <person name="Skarshewski A."/>
            <person name="Chaumeil P.A."/>
            <person name="Hugenholtz P."/>
        </authorList>
    </citation>
    <scope>NUCLEOTIDE SEQUENCE [LARGE SCALE GENOMIC DNA]</scope>
    <source>
        <strain evidence="8">UBA11728</strain>
    </source>
</reference>
<dbReference type="InterPro" id="IPR001608">
    <property type="entry name" value="Ala_racemase_N"/>
</dbReference>
<dbReference type="InterPro" id="IPR020622">
    <property type="entry name" value="Ala_racemase_pyridoxalP-BS"/>
</dbReference>
<name>A0A3D2X3E4_9FIRM</name>
<evidence type="ECO:0000256" key="1">
    <source>
        <dbReference type="ARBA" id="ARBA00001933"/>
    </source>
</evidence>
<dbReference type="NCBIfam" id="TIGR00492">
    <property type="entry name" value="alr"/>
    <property type="match status" value="1"/>
</dbReference>
<dbReference type="GO" id="GO:0005829">
    <property type="term" value="C:cytosol"/>
    <property type="evidence" value="ECO:0007669"/>
    <property type="project" value="TreeGrafter"/>
</dbReference>
<organism evidence="8 9">
    <name type="scientific">Lachnoclostridium phytofermentans</name>
    <dbReference type="NCBI Taxonomy" id="66219"/>
    <lineage>
        <taxon>Bacteria</taxon>
        <taxon>Bacillati</taxon>
        <taxon>Bacillota</taxon>
        <taxon>Clostridia</taxon>
        <taxon>Lachnospirales</taxon>
        <taxon>Lachnospiraceae</taxon>
    </lineage>
</organism>
<dbReference type="InterPro" id="IPR000821">
    <property type="entry name" value="Ala_racemase"/>
</dbReference>
<dbReference type="HAMAP" id="MF_01201">
    <property type="entry name" value="Ala_racemase"/>
    <property type="match status" value="1"/>
</dbReference>
<keyword evidence="2 4" id="KW-0663">Pyridoxal phosphate</keyword>
<feature type="modified residue" description="N6-(pyridoxal phosphate)lysine" evidence="4 5">
    <location>
        <position position="44"/>
    </location>
</feature>
<protein>
    <recommendedName>
        <fullName evidence="4">Alanine racemase</fullName>
        <ecNumber evidence="4">5.1.1.1</ecNumber>
    </recommendedName>
</protein>
<dbReference type="EMBL" id="DPVV01000157">
    <property type="protein sequence ID" value="HCL01669.1"/>
    <property type="molecule type" value="Genomic_DNA"/>
</dbReference>
<dbReference type="PROSITE" id="PS00395">
    <property type="entry name" value="ALANINE_RACEMASE"/>
    <property type="match status" value="1"/>
</dbReference>
<comment type="caution">
    <text evidence="8">The sequence shown here is derived from an EMBL/GenBank/DDBJ whole genome shotgun (WGS) entry which is preliminary data.</text>
</comment>
<feature type="active site" description="Proton acceptor; specific for D-alanine" evidence="4">
    <location>
        <position position="44"/>
    </location>
</feature>
<evidence type="ECO:0000259" key="7">
    <source>
        <dbReference type="SMART" id="SM01005"/>
    </source>
</evidence>
<dbReference type="EC" id="5.1.1.1" evidence="4"/>
<dbReference type="GO" id="GO:0008784">
    <property type="term" value="F:alanine racemase activity"/>
    <property type="evidence" value="ECO:0007669"/>
    <property type="project" value="UniProtKB-UniRule"/>
</dbReference>
<dbReference type="AlphaFoldDB" id="A0A3D2X3E4"/>
<feature type="domain" description="Alanine racemase C-terminal" evidence="7">
    <location>
        <begin position="251"/>
        <end position="379"/>
    </location>
</feature>
<dbReference type="Proteomes" id="UP000262969">
    <property type="component" value="Unassembled WGS sequence"/>
</dbReference>
<comment type="pathway">
    <text evidence="4">Amino-acid biosynthesis; D-alanine biosynthesis; D-alanine from L-alanine: step 1/1.</text>
</comment>
<proteinExistence type="inferred from homology"/>
<dbReference type="Pfam" id="PF01168">
    <property type="entry name" value="Ala_racemase_N"/>
    <property type="match status" value="1"/>
</dbReference>